<dbReference type="InterPro" id="IPR050951">
    <property type="entry name" value="Retrovirus_Pol_polyprotein"/>
</dbReference>
<dbReference type="InterPro" id="IPR041577">
    <property type="entry name" value="RT_RNaseH_2"/>
</dbReference>
<name>A0A5A7VDU4_CUCMM</name>
<evidence type="ECO:0000313" key="3">
    <source>
        <dbReference type="EMBL" id="KAA0066522.1"/>
    </source>
</evidence>
<dbReference type="EMBL" id="SSTE01000887">
    <property type="protein sequence ID" value="KAA0066522.1"/>
    <property type="molecule type" value="Genomic_DNA"/>
</dbReference>
<dbReference type="GO" id="GO:0003676">
    <property type="term" value="F:nucleic acid binding"/>
    <property type="evidence" value="ECO:0007669"/>
    <property type="project" value="InterPro"/>
</dbReference>
<gene>
    <name evidence="4" type="ORF">E5676_scaffold572G00100</name>
    <name evidence="3" type="ORF">E6C27_scaffold25G00760</name>
</gene>
<dbReference type="SUPFAM" id="SSF53098">
    <property type="entry name" value="Ribonuclease H-like"/>
    <property type="match status" value="1"/>
</dbReference>
<dbReference type="Proteomes" id="UP000321393">
    <property type="component" value="Unassembled WGS sequence"/>
</dbReference>
<dbReference type="AlphaFoldDB" id="A0A5A7VDU4"/>
<dbReference type="Gene3D" id="3.10.10.10">
    <property type="entry name" value="HIV Type 1 Reverse Transcriptase, subunit A, domain 1"/>
    <property type="match status" value="1"/>
</dbReference>
<dbReference type="PANTHER" id="PTHR37984">
    <property type="entry name" value="PROTEIN CBG26694"/>
    <property type="match status" value="1"/>
</dbReference>
<evidence type="ECO:0000259" key="2">
    <source>
        <dbReference type="PROSITE" id="PS50994"/>
    </source>
</evidence>
<dbReference type="Pfam" id="PF17919">
    <property type="entry name" value="RT_RNaseH_2"/>
    <property type="match status" value="1"/>
</dbReference>
<accession>A0A5A7VDU4</accession>
<comment type="caution">
    <text evidence="3">The sequence shown here is derived from an EMBL/GenBank/DDBJ whole genome shotgun (WGS) entry which is preliminary data.</text>
</comment>
<dbReference type="InterPro" id="IPR012337">
    <property type="entry name" value="RNaseH-like_sf"/>
</dbReference>
<reference evidence="5 6" key="1">
    <citation type="submission" date="2019-08" db="EMBL/GenBank/DDBJ databases">
        <title>Draft genome sequences of two oriental melons (Cucumis melo L. var makuwa).</title>
        <authorList>
            <person name="Kwon S.-Y."/>
        </authorList>
    </citation>
    <scope>NUCLEOTIDE SEQUENCE [LARGE SCALE GENOMIC DNA]</scope>
    <source>
        <strain evidence="6">cv. Chang Bougi</strain>
        <strain evidence="5">cv. SW 3</strain>
        <tissue evidence="3">Leaf</tissue>
    </source>
</reference>
<dbReference type="InterPro" id="IPR001584">
    <property type="entry name" value="Integrase_cat-core"/>
</dbReference>
<evidence type="ECO:0000313" key="5">
    <source>
        <dbReference type="Proteomes" id="UP000321393"/>
    </source>
</evidence>
<evidence type="ECO:0000256" key="1">
    <source>
        <dbReference type="ARBA" id="ARBA00023268"/>
    </source>
</evidence>
<dbReference type="Proteomes" id="UP000321947">
    <property type="component" value="Unassembled WGS sequence"/>
</dbReference>
<dbReference type="EMBL" id="SSTD01013635">
    <property type="protein sequence ID" value="TYK06120.1"/>
    <property type="molecule type" value="Genomic_DNA"/>
</dbReference>
<dbReference type="InterPro" id="IPR036397">
    <property type="entry name" value="RNaseH_sf"/>
</dbReference>
<organism evidence="3 5">
    <name type="scientific">Cucumis melo var. makuwa</name>
    <name type="common">Oriental melon</name>
    <dbReference type="NCBI Taxonomy" id="1194695"/>
    <lineage>
        <taxon>Eukaryota</taxon>
        <taxon>Viridiplantae</taxon>
        <taxon>Streptophyta</taxon>
        <taxon>Embryophyta</taxon>
        <taxon>Tracheophyta</taxon>
        <taxon>Spermatophyta</taxon>
        <taxon>Magnoliopsida</taxon>
        <taxon>eudicotyledons</taxon>
        <taxon>Gunneridae</taxon>
        <taxon>Pentapetalae</taxon>
        <taxon>rosids</taxon>
        <taxon>fabids</taxon>
        <taxon>Cucurbitales</taxon>
        <taxon>Cucurbitaceae</taxon>
        <taxon>Benincaseae</taxon>
        <taxon>Cucumis</taxon>
    </lineage>
</organism>
<dbReference type="OrthoDB" id="1909920at2759"/>
<dbReference type="SUPFAM" id="SSF56672">
    <property type="entry name" value="DNA/RNA polymerases"/>
    <property type="match status" value="1"/>
</dbReference>
<evidence type="ECO:0000313" key="4">
    <source>
        <dbReference type="EMBL" id="TYK06120.1"/>
    </source>
</evidence>
<dbReference type="PANTHER" id="PTHR37984:SF5">
    <property type="entry name" value="PROTEIN NYNRIN-LIKE"/>
    <property type="match status" value="1"/>
</dbReference>
<protein>
    <submittedName>
        <fullName evidence="3">Retrotransposon polyprotein</fullName>
    </submittedName>
</protein>
<dbReference type="InterPro" id="IPR043502">
    <property type="entry name" value="DNA/RNA_pol_sf"/>
</dbReference>
<proteinExistence type="predicted"/>
<keyword evidence="1" id="KW-0511">Multifunctional enzyme</keyword>
<feature type="domain" description="Integrase catalytic" evidence="2">
    <location>
        <begin position="222"/>
        <end position="297"/>
    </location>
</feature>
<evidence type="ECO:0000313" key="6">
    <source>
        <dbReference type="Proteomes" id="UP000321947"/>
    </source>
</evidence>
<dbReference type="GO" id="GO:0003824">
    <property type="term" value="F:catalytic activity"/>
    <property type="evidence" value="ECO:0007669"/>
    <property type="project" value="UniProtKB-KW"/>
</dbReference>
<dbReference type="PROSITE" id="PS50994">
    <property type="entry name" value="INTEGRASE"/>
    <property type="match status" value="1"/>
</dbReference>
<dbReference type="GO" id="GO:0015074">
    <property type="term" value="P:DNA integration"/>
    <property type="evidence" value="ECO:0007669"/>
    <property type="project" value="InterPro"/>
</dbReference>
<sequence>MLQVGIIRPSRSPDSSPMLLVKKEDGDGDFVLTIASLTKKLTTADNPTVTKLLQKKAFRLNEVAAEAFERLKQAMVTVPVLALPDFALPFTIETNAYGVGLGAVLSQTKWCHYLLERKFTMISDQEAFKFLFEQREVQPQFQRWLTKLLWYDFEILYQPRLQNKAANVLSRVSHSVELTMIITPRIVEVEIMLEELWKDEELQKITEINKTEATITASLLQLLPLPELILEDWTMDFIEGLSKAGGFDSIMVIVDRLSKFAHFITLKHPFTAKQVAEVFIERVVGEHGIMKSIITDR</sequence>
<dbReference type="Gene3D" id="3.30.420.10">
    <property type="entry name" value="Ribonuclease H-like superfamily/Ribonuclease H"/>
    <property type="match status" value="1"/>
</dbReference>